<feature type="compositionally biased region" description="Basic and acidic residues" evidence="17">
    <location>
        <begin position="219"/>
        <end position="242"/>
    </location>
</feature>
<gene>
    <name evidence="19" type="primary">NUCB2</name>
    <name evidence="19" type="ORF">BLAG_LOCUS16349</name>
</gene>
<dbReference type="Proteomes" id="UP000838412">
    <property type="component" value="Chromosome 3"/>
</dbReference>
<dbReference type="OrthoDB" id="5982823at2759"/>
<dbReference type="InterPro" id="IPR002048">
    <property type="entry name" value="EF_hand_dom"/>
</dbReference>
<feature type="region of interest" description="Disordered" evidence="17">
    <location>
        <begin position="419"/>
        <end position="522"/>
    </location>
</feature>
<evidence type="ECO:0000256" key="11">
    <source>
        <dbReference type="ARBA" id="ARBA00022729"/>
    </source>
</evidence>
<keyword evidence="10" id="KW-0479">Metal-binding</keyword>
<evidence type="ECO:0000256" key="5">
    <source>
        <dbReference type="ARBA" id="ARBA00008063"/>
    </source>
</evidence>
<dbReference type="Pfam" id="PF13499">
    <property type="entry name" value="EF-hand_7"/>
    <property type="match status" value="1"/>
</dbReference>
<dbReference type="Gene3D" id="1.10.238.10">
    <property type="entry name" value="EF-hand"/>
    <property type="match status" value="1"/>
</dbReference>
<evidence type="ECO:0000259" key="18">
    <source>
        <dbReference type="PROSITE" id="PS50222"/>
    </source>
</evidence>
<dbReference type="GO" id="GO:0070062">
    <property type="term" value="C:extracellular exosome"/>
    <property type="evidence" value="ECO:0007669"/>
    <property type="project" value="TreeGrafter"/>
</dbReference>
<keyword evidence="16" id="KW-0472">Membrane</keyword>
<keyword evidence="12" id="KW-0677">Repeat</keyword>
<feature type="domain" description="EF-hand" evidence="18">
    <location>
        <begin position="323"/>
        <end position="358"/>
    </location>
</feature>
<name>A0A8J9ZRQ2_BRALA</name>
<accession>A0A8J9ZRQ2</accession>
<keyword evidence="9" id="KW-0344">Guanine-nucleotide releasing factor</keyword>
<keyword evidence="11" id="KW-0732">Signal</keyword>
<evidence type="ECO:0000313" key="20">
    <source>
        <dbReference type="Proteomes" id="UP000838412"/>
    </source>
</evidence>
<feature type="region of interest" description="Disordered" evidence="17">
    <location>
        <begin position="219"/>
        <end position="256"/>
    </location>
</feature>
<dbReference type="EMBL" id="OV696688">
    <property type="protein sequence ID" value="CAH1258938.1"/>
    <property type="molecule type" value="Genomic_DNA"/>
</dbReference>
<dbReference type="GO" id="GO:0005793">
    <property type="term" value="C:endoplasmic reticulum-Golgi intermediate compartment"/>
    <property type="evidence" value="ECO:0007669"/>
    <property type="project" value="TreeGrafter"/>
</dbReference>
<dbReference type="FunFam" id="1.10.238.10:FF:000045">
    <property type="entry name" value="Nucleobindin 2"/>
    <property type="match status" value="1"/>
</dbReference>
<evidence type="ECO:0000256" key="13">
    <source>
        <dbReference type="ARBA" id="ARBA00022837"/>
    </source>
</evidence>
<evidence type="ECO:0000256" key="8">
    <source>
        <dbReference type="ARBA" id="ARBA00022553"/>
    </source>
</evidence>
<dbReference type="GO" id="GO:0005794">
    <property type="term" value="C:Golgi apparatus"/>
    <property type="evidence" value="ECO:0007669"/>
    <property type="project" value="UniProtKB-SubCell"/>
</dbReference>
<dbReference type="PROSITE" id="PS00018">
    <property type="entry name" value="EF_HAND_1"/>
    <property type="match status" value="1"/>
</dbReference>
<keyword evidence="8" id="KW-0597">Phosphoprotein</keyword>
<dbReference type="PROSITE" id="PS50222">
    <property type="entry name" value="EF_HAND_2"/>
    <property type="match status" value="2"/>
</dbReference>
<evidence type="ECO:0000256" key="7">
    <source>
        <dbReference type="ARBA" id="ARBA00022525"/>
    </source>
</evidence>
<dbReference type="SUPFAM" id="SSF47473">
    <property type="entry name" value="EF-hand"/>
    <property type="match status" value="1"/>
</dbReference>
<dbReference type="InterPro" id="IPR040250">
    <property type="entry name" value="Nucleobindin"/>
</dbReference>
<evidence type="ECO:0000256" key="1">
    <source>
        <dbReference type="ARBA" id="ARBA00004170"/>
    </source>
</evidence>
<feature type="domain" description="EF-hand" evidence="18">
    <location>
        <begin position="271"/>
        <end position="306"/>
    </location>
</feature>
<reference evidence="19" key="1">
    <citation type="submission" date="2022-01" db="EMBL/GenBank/DDBJ databases">
        <authorList>
            <person name="Braso-Vives M."/>
        </authorList>
    </citation>
    <scope>NUCLEOTIDE SEQUENCE</scope>
</reference>
<organism evidence="19 20">
    <name type="scientific">Branchiostoma lanceolatum</name>
    <name type="common">Common lancelet</name>
    <name type="synonym">Amphioxus lanceolatum</name>
    <dbReference type="NCBI Taxonomy" id="7740"/>
    <lineage>
        <taxon>Eukaryota</taxon>
        <taxon>Metazoa</taxon>
        <taxon>Chordata</taxon>
        <taxon>Cephalochordata</taxon>
        <taxon>Leptocardii</taxon>
        <taxon>Amphioxiformes</taxon>
        <taxon>Branchiostomatidae</taxon>
        <taxon>Branchiostoma</taxon>
    </lineage>
</organism>
<dbReference type="InterPro" id="IPR057576">
    <property type="entry name" value="NUCB1_N"/>
</dbReference>
<proteinExistence type="inferred from homology"/>
<evidence type="ECO:0000256" key="10">
    <source>
        <dbReference type="ARBA" id="ARBA00022723"/>
    </source>
</evidence>
<keyword evidence="7" id="KW-0964">Secreted</keyword>
<dbReference type="InterPro" id="IPR011992">
    <property type="entry name" value="EF-hand-dom_pair"/>
</dbReference>
<dbReference type="GO" id="GO:0016020">
    <property type="term" value="C:membrane"/>
    <property type="evidence" value="ECO:0007669"/>
    <property type="project" value="UniProtKB-SubCell"/>
</dbReference>
<comment type="subcellular location">
    <subcellularLocation>
        <location evidence="2">Cytoplasm</location>
    </subcellularLocation>
    <subcellularLocation>
        <location evidence="3">Golgi apparatus</location>
    </subcellularLocation>
    <subcellularLocation>
        <location evidence="1">Membrane</location>
        <topology evidence="1">Peripheral membrane protein</topology>
    </subcellularLocation>
    <subcellularLocation>
        <location evidence="4">Secreted</location>
    </subcellularLocation>
</comment>
<feature type="compositionally biased region" description="Low complexity" evidence="17">
    <location>
        <begin position="419"/>
        <end position="435"/>
    </location>
</feature>
<protein>
    <submittedName>
        <fullName evidence="19">NUCB2 protein</fullName>
    </submittedName>
</protein>
<dbReference type="Pfam" id="PF25434">
    <property type="entry name" value="NUCB1_N"/>
    <property type="match status" value="1"/>
</dbReference>
<dbReference type="AlphaFoldDB" id="A0A8J9ZRQ2"/>
<evidence type="ECO:0000256" key="17">
    <source>
        <dbReference type="SAM" id="MobiDB-lite"/>
    </source>
</evidence>
<comment type="similarity">
    <text evidence="5">Belongs to the nucleobindin family.</text>
</comment>
<dbReference type="GO" id="GO:0003677">
    <property type="term" value="F:DNA binding"/>
    <property type="evidence" value="ECO:0007669"/>
    <property type="project" value="UniProtKB-KW"/>
</dbReference>
<feature type="compositionally biased region" description="Low complexity" evidence="17">
    <location>
        <begin position="490"/>
        <end position="499"/>
    </location>
</feature>
<dbReference type="GO" id="GO:0005085">
    <property type="term" value="F:guanyl-nucleotide exchange factor activity"/>
    <property type="evidence" value="ECO:0007669"/>
    <property type="project" value="UniProtKB-KW"/>
</dbReference>
<keyword evidence="20" id="KW-1185">Reference proteome</keyword>
<sequence length="522" mass="60646">MPTCSFHVQEEEKTTSLRFLLNSRMWTIRRCLLLAALVVMVSHDAMLAPVDPKKQKVEEEEAEAETNKEESQDTGLHYDSYLQEVVRVLETDPEFKKKLQEADIEDIKSGKLSAELNLVAHNVRSQLDELKRTEVTRLRKLQRVRMDMQNGRNGLHQGDLRDVRKMYEEFNHVDHSNPRSFEEEDLNKLIQAVVQDLENYDQKRHLEFKRYEMVKEHQRREKLNQLNEEERKKEQERYEEMQRKHKDHPKMNHPGSKDQLEEVWEADGLDKQDFNPKAFFGMHDTNGDGLLDTMELEALFSKELDKVYKEGNEEDDLREMEEERARMRRHVLKEVDANKDSMVSFNEFLDATKRKEFEQPEEDTFEPLDDTDFFTEEELEEFEQQLAKEAEELRIKEVDLARQRVEHQQKRQQLQQVKMKQKQVVQMSQEQEQQQPVEAGAPGDQVDVVAETNQESDQAAAGQDAAPAKVAEHASDGEGGQPAEVHEPEVAVAADAVAVGGNLPPEGQAGEEHAQQQEAQQP</sequence>
<keyword evidence="15" id="KW-0238">DNA-binding</keyword>
<dbReference type="PANTHER" id="PTHR19237">
    <property type="entry name" value="NUCLEOBINDIN"/>
    <property type="match status" value="1"/>
</dbReference>
<feature type="region of interest" description="Disordered" evidence="17">
    <location>
        <begin position="52"/>
        <end position="73"/>
    </location>
</feature>
<dbReference type="GO" id="GO:0005509">
    <property type="term" value="F:calcium ion binding"/>
    <property type="evidence" value="ECO:0007669"/>
    <property type="project" value="InterPro"/>
</dbReference>
<evidence type="ECO:0000256" key="3">
    <source>
        <dbReference type="ARBA" id="ARBA00004555"/>
    </source>
</evidence>
<feature type="compositionally biased region" description="Low complexity" evidence="17">
    <location>
        <begin position="459"/>
        <end position="469"/>
    </location>
</feature>
<evidence type="ECO:0000256" key="2">
    <source>
        <dbReference type="ARBA" id="ARBA00004496"/>
    </source>
</evidence>
<evidence type="ECO:0000256" key="16">
    <source>
        <dbReference type="ARBA" id="ARBA00023136"/>
    </source>
</evidence>
<keyword evidence="14" id="KW-0333">Golgi apparatus</keyword>
<evidence type="ECO:0000256" key="6">
    <source>
        <dbReference type="ARBA" id="ARBA00022490"/>
    </source>
</evidence>
<dbReference type="InterPro" id="IPR018247">
    <property type="entry name" value="EF_Hand_1_Ca_BS"/>
</dbReference>
<evidence type="ECO:0000256" key="12">
    <source>
        <dbReference type="ARBA" id="ARBA00022737"/>
    </source>
</evidence>
<keyword evidence="13" id="KW-0106">Calcium</keyword>
<evidence type="ECO:0000256" key="14">
    <source>
        <dbReference type="ARBA" id="ARBA00023034"/>
    </source>
</evidence>
<evidence type="ECO:0000256" key="15">
    <source>
        <dbReference type="ARBA" id="ARBA00023125"/>
    </source>
</evidence>
<evidence type="ECO:0000256" key="9">
    <source>
        <dbReference type="ARBA" id="ARBA00022658"/>
    </source>
</evidence>
<evidence type="ECO:0000313" key="19">
    <source>
        <dbReference type="EMBL" id="CAH1258938.1"/>
    </source>
</evidence>
<evidence type="ECO:0000256" key="4">
    <source>
        <dbReference type="ARBA" id="ARBA00004613"/>
    </source>
</evidence>
<dbReference type="PANTHER" id="PTHR19237:SF20">
    <property type="entry name" value="NUCLEOBINDIN 1"/>
    <property type="match status" value="1"/>
</dbReference>
<keyword evidence="6" id="KW-0963">Cytoplasm</keyword>